<keyword evidence="1" id="KW-0812">Transmembrane</keyword>
<dbReference type="AlphaFoldDB" id="A0A1H2W7L7"/>
<evidence type="ECO:0000256" key="1">
    <source>
        <dbReference type="SAM" id="Phobius"/>
    </source>
</evidence>
<evidence type="ECO:0000313" key="3">
    <source>
        <dbReference type="Proteomes" id="UP000183076"/>
    </source>
</evidence>
<dbReference type="Proteomes" id="UP000183076">
    <property type="component" value="Unassembled WGS sequence"/>
</dbReference>
<name>A0A1H2W7L7_9RHOB</name>
<accession>A0A1H2W7L7</accession>
<keyword evidence="1" id="KW-0472">Membrane</keyword>
<feature type="transmembrane region" description="Helical" evidence="1">
    <location>
        <begin position="6"/>
        <end position="23"/>
    </location>
</feature>
<keyword evidence="1" id="KW-1133">Transmembrane helix</keyword>
<evidence type="ECO:0000313" key="2">
    <source>
        <dbReference type="EMBL" id="SDW76049.1"/>
    </source>
</evidence>
<dbReference type="EMBL" id="FNNB01000003">
    <property type="protein sequence ID" value="SDW76049.1"/>
    <property type="molecule type" value="Genomic_DNA"/>
</dbReference>
<protein>
    <submittedName>
        <fullName evidence="2">Uncharacterized protein</fullName>
    </submittedName>
</protein>
<proteinExistence type="predicted"/>
<organism evidence="2 3">
    <name type="scientific">Sulfitobacter pontiacus</name>
    <dbReference type="NCBI Taxonomy" id="60137"/>
    <lineage>
        <taxon>Bacteria</taxon>
        <taxon>Pseudomonadati</taxon>
        <taxon>Pseudomonadota</taxon>
        <taxon>Alphaproteobacteria</taxon>
        <taxon>Rhodobacterales</taxon>
        <taxon>Roseobacteraceae</taxon>
        <taxon>Sulfitobacter</taxon>
    </lineage>
</organism>
<feature type="transmembrane region" description="Helical" evidence="1">
    <location>
        <begin position="30"/>
        <end position="49"/>
    </location>
</feature>
<reference evidence="3" key="1">
    <citation type="submission" date="2016-10" db="EMBL/GenBank/DDBJ databases">
        <authorList>
            <person name="Varghese N."/>
            <person name="Submissions S."/>
        </authorList>
    </citation>
    <scope>NUCLEOTIDE SEQUENCE [LARGE SCALE GENOMIC DNA]</scope>
    <source>
        <strain evidence="3">DSM 10014</strain>
    </source>
</reference>
<dbReference type="STRING" id="60137.SAMN04488041_103162"/>
<sequence>MGAIFIGIIIMLVGGIIMANAAFSDRSQNGFLVCLAGLGLLIGGIIELIF</sequence>
<gene>
    <name evidence="2" type="ORF">SAMN04488041_103162</name>
</gene>